<comment type="subcellular location">
    <subcellularLocation>
        <location evidence="2">Cytoplasm</location>
    </subcellularLocation>
    <subcellularLocation>
        <location evidence="1">Nucleus</location>
    </subcellularLocation>
</comment>
<dbReference type="FunFam" id="3.30.70.330:FF:000651">
    <property type="entry name" value="Poly(A) binding protein cytoplasmic 1 like"/>
    <property type="match status" value="2"/>
</dbReference>
<protein>
    <submittedName>
        <fullName evidence="14">Polyadenylate-binding protein</fullName>
    </submittedName>
</protein>
<dbReference type="SUPFAM" id="SSF63570">
    <property type="entry name" value="PABC (PABP) domain"/>
    <property type="match status" value="1"/>
</dbReference>
<dbReference type="Gene3D" id="3.30.70.330">
    <property type="match status" value="2"/>
</dbReference>
<dbReference type="Pfam" id="PF00658">
    <property type="entry name" value="MLLE"/>
    <property type="match status" value="1"/>
</dbReference>
<evidence type="ECO:0000313" key="11">
    <source>
        <dbReference type="EMBL" id="VUZ57053.1"/>
    </source>
</evidence>
<evidence type="ECO:0000256" key="4">
    <source>
        <dbReference type="ARBA" id="ARBA00022490"/>
    </source>
</evidence>
<accession>A0A0R3SE66</accession>
<proteinExistence type="inferred from homology"/>
<dbReference type="SMART" id="SM00517">
    <property type="entry name" value="PolyA"/>
    <property type="match status" value="1"/>
</dbReference>
<dbReference type="AlphaFoldDB" id="A0A0R3SE66"/>
<dbReference type="Proteomes" id="UP000274504">
    <property type="component" value="Unassembled WGS sequence"/>
</dbReference>
<dbReference type="EMBL" id="CABIJS010000709">
    <property type="protein sequence ID" value="VUZ57053.1"/>
    <property type="molecule type" value="Genomic_DNA"/>
</dbReference>
<feature type="domain" description="RRM" evidence="9">
    <location>
        <begin position="18"/>
        <end position="95"/>
    </location>
</feature>
<keyword evidence="7" id="KW-0539">Nucleus</keyword>
<dbReference type="EMBL" id="UYSG01000850">
    <property type="protein sequence ID" value="VDL26462.1"/>
    <property type="molecule type" value="Genomic_DNA"/>
</dbReference>
<reference evidence="14" key="1">
    <citation type="submission" date="2017-02" db="UniProtKB">
        <authorList>
            <consortium name="WormBaseParasite"/>
        </authorList>
    </citation>
    <scope>IDENTIFICATION</scope>
</reference>
<dbReference type="InterPro" id="IPR035979">
    <property type="entry name" value="RBD_domain_sf"/>
</dbReference>
<dbReference type="CDD" id="cd12381">
    <property type="entry name" value="RRM4_I_PABPs"/>
    <property type="match status" value="1"/>
</dbReference>
<evidence type="ECO:0000256" key="6">
    <source>
        <dbReference type="ARBA" id="ARBA00022884"/>
    </source>
</evidence>
<reference evidence="11 13" key="3">
    <citation type="submission" date="2019-07" db="EMBL/GenBank/DDBJ databases">
        <authorList>
            <person name="Jastrzebski P J."/>
            <person name="Paukszto L."/>
            <person name="Jastrzebski P J."/>
        </authorList>
    </citation>
    <scope>NUCLEOTIDE SEQUENCE [LARGE SCALE GENOMIC DNA]</scope>
    <source>
        <strain evidence="11 13">WMS-il1</strain>
    </source>
</reference>
<keyword evidence="4" id="KW-0963">Cytoplasm</keyword>
<comment type="similarity">
    <text evidence="3">Belongs to the polyadenylate-binding protein type-1 family.</text>
</comment>
<keyword evidence="13" id="KW-1185">Reference proteome</keyword>
<name>A0A0R3SE66_HYMDI</name>
<evidence type="ECO:0000256" key="1">
    <source>
        <dbReference type="ARBA" id="ARBA00004123"/>
    </source>
</evidence>
<dbReference type="PANTHER" id="PTHR24012">
    <property type="entry name" value="RNA BINDING PROTEIN"/>
    <property type="match status" value="1"/>
</dbReference>
<dbReference type="CDD" id="cd12380">
    <property type="entry name" value="RRM3_I_PABPs"/>
    <property type="match status" value="1"/>
</dbReference>
<dbReference type="Gene3D" id="1.10.1900.10">
    <property type="entry name" value="c-terminal domain of poly(a) binding protein"/>
    <property type="match status" value="1"/>
</dbReference>
<dbReference type="STRING" id="6216.A0A0R3SE66"/>
<dbReference type="InterPro" id="IPR036053">
    <property type="entry name" value="PABP-dom"/>
</dbReference>
<keyword evidence="6 8" id="KW-0694">RNA-binding</keyword>
<dbReference type="InterPro" id="IPR002004">
    <property type="entry name" value="PABP_HYD_C"/>
</dbReference>
<dbReference type="Pfam" id="PF00076">
    <property type="entry name" value="RRM_1"/>
    <property type="match status" value="2"/>
</dbReference>
<dbReference type="Proteomes" id="UP000321570">
    <property type="component" value="Unassembled WGS sequence"/>
</dbReference>
<evidence type="ECO:0000256" key="5">
    <source>
        <dbReference type="ARBA" id="ARBA00022737"/>
    </source>
</evidence>
<gene>
    <name evidence="10" type="ORF">HDID_LOCUS3040</name>
    <name evidence="11" type="ORF">WMSIL1_LOCUS14564</name>
</gene>
<dbReference type="PROSITE" id="PS50102">
    <property type="entry name" value="RRM"/>
    <property type="match status" value="2"/>
</dbReference>
<dbReference type="InterPro" id="IPR012677">
    <property type="entry name" value="Nucleotide-bd_a/b_plait_sf"/>
</dbReference>
<evidence type="ECO:0000256" key="3">
    <source>
        <dbReference type="ARBA" id="ARBA00008557"/>
    </source>
</evidence>
<sequence length="519" mass="55887">MEQILDDTLAVAGGPKFSNCYVKNFSADLDDQGLKELFEEFGEIKSACVMKDESGNSKGFGFVCFSNTDSAEAAVNAMNNKEINGQKLYVNRAQSKDERQKLLRQQYSQGTNLYVKNLDDTIDDARLKETFSKYGNITSAKVVLDQSGNSKGFGFVCFSTPEEAKKAIKLNGTFMGSKPLYVGLAQRLEERRATLLAENQQKQQYLQNVANIPIQTPDFLGQIPSNTPIPSYPTNTAMSPPLRWNRGMTRPQVGLGRPGVEAVPSLGPNLAPPYVSGAASMAMGQNQVTTQSNFIGSQFRGNVGAHNVIPNPIASLVAGPSNCQVGQQYRAQLSGIPGQMLGAIGPEIHETMSFMSANIMPKPMVLPNEQQDVSAAATGTNVQSSRQPHNMMTVNSQGPRTMASPVRAEQTLPAGEHAAASISAVGGAGEGGEGKCLNETERQSFGDKIYEKIAKGEPSLAGKLTGMIIQMDGSFVRKIAHSDAELEQAINDCKLILSKKERDQMKADEGDLSTNNNCV</sequence>
<evidence type="ECO:0000256" key="2">
    <source>
        <dbReference type="ARBA" id="ARBA00004496"/>
    </source>
</evidence>
<evidence type="ECO:0000313" key="13">
    <source>
        <dbReference type="Proteomes" id="UP000321570"/>
    </source>
</evidence>
<evidence type="ECO:0000256" key="7">
    <source>
        <dbReference type="ARBA" id="ARBA00023242"/>
    </source>
</evidence>
<keyword evidence="5" id="KW-0677">Repeat</keyword>
<feature type="domain" description="RRM" evidence="9">
    <location>
        <begin position="111"/>
        <end position="187"/>
    </location>
</feature>
<dbReference type="WBParaSite" id="HDID_0000304201-mRNA-1">
    <property type="protein sequence ID" value="HDID_0000304201-mRNA-1"/>
    <property type="gene ID" value="HDID_0000304201"/>
</dbReference>
<evidence type="ECO:0000313" key="12">
    <source>
        <dbReference type="Proteomes" id="UP000274504"/>
    </source>
</evidence>
<evidence type="ECO:0000313" key="14">
    <source>
        <dbReference type="WBParaSite" id="HDID_0000304201-mRNA-1"/>
    </source>
</evidence>
<dbReference type="GO" id="GO:0005634">
    <property type="term" value="C:nucleus"/>
    <property type="evidence" value="ECO:0007669"/>
    <property type="project" value="UniProtKB-SubCell"/>
</dbReference>
<dbReference type="SUPFAM" id="SSF54928">
    <property type="entry name" value="RNA-binding domain, RBD"/>
    <property type="match status" value="2"/>
</dbReference>
<dbReference type="InterPro" id="IPR000504">
    <property type="entry name" value="RRM_dom"/>
</dbReference>
<dbReference type="OrthoDB" id="19742at2759"/>
<organism evidence="14">
    <name type="scientific">Hymenolepis diminuta</name>
    <name type="common">Rat tapeworm</name>
    <dbReference type="NCBI Taxonomy" id="6216"/>
    <lineage>
        <taxon>Eukaryota</taxon>
        <taxon>Metazoa</taxon>
        <taxon>Spiralia</taxon>
        <taxon>Lophotrochozoa</taxon>
        <taxon>Platyhelminthes</taxon>
        <taxon>Cestoda</taxon>
        <taxon>Eucestoda</taxon>
        <taxon>Cyclophyllidea</taxon>
        <taxon>Hymenolepididae</taxon>
        <taxon>Hymenolepis</taxon>
    </lineage>
</organism>
<evidence type="ECO:0000313" key="10">
    <source>
        <dbReference type="EMBL" id="VDL26462.1"/>
    </source>
</evidence>
<dbReference type="GO" id="GO:0005737">
    <property type="term" value="C:cytoplasm"/>
    <property type="evidence" value="ECO:0007669"/>
    <property type="project" value="UniProtKB-SubCell"/>
</dbReference>
<dbReference type="SMART" id="SM00360">
    <property type="entry name" value="RRM"/>
    <property type="match status" value="2"/>
</dbReference>
<evidence type="ECO:0000256" key="8">
    <source>
        <dbReference type="PROSITE-ProRule" id="PRU00176"/>
    </source>
</evidence>
<evidence type="ECO:0000259" key="9">
    <source>
        <dbReference type="PROSITE" id="PS50102"/>
    </source>
</evidence>
<dbReference type="GO" id="GO:0003723">
    <property type="term" value="F:RNA binding"/>
    <property type="evidence" value="ECO:0007669"/>
    <property type="project" value="UniProtKB-UniRule"/>
</dbReference>
<reference evidence="10 12" key="2">
    <citation type="submission" date="2018-11" db="EMBL/GenBank/DDBJ databases">
        <authorList>
            <consortium name="Pathogen Informatics"/>
        </authorList>
    </citation>
    <scope>NUCLEOTIDE SEQUENCE [LARGE SCALE GENOMIC DNA]</scope>
</reference>